<dbReference type="PANTHER" id="PTHR47679:SF1">
    <property type="entry name" value="PROTEIN TORNADO 1"/>
    <property type="match status" value="1"/>
</dbReference>
<evidence type="ECO:0000313" key="2">
    <source>
        <dbReference type="Proteomes" id="UP001497512"/>
    </source>
</evidence>
<evidence type="ECO:0000313" key="1">
    <source>
        <dbReference type="EMBL" id="CAK9198375.1"/>
    </source>
</evidence>
<dbReference type="InterPro" id="IPR001611">
    <property type="entry name" value="Leu-rich_rpt"/>
</dbReference>
<keyword evidence="2" id="KW-1185">Reference proteome</keyword>
<dbReference type="Pfam" id="PF13516">
    <property type="entry name" value="LRR_6"/>
    <property type="match status" value="3"/>
</dbReference>
<dbReference type="PANTHER" id="PTHR47679">
    <property type="entry name" value="PROTEIN TORNADO 1"/>
    <property type="match status" value="1"/>
</dbReference>
<dbReference type="SMART" id="SM00368">
    <property type="entry name" value="LRR_RI"/>
    <property type="match status" value="5"/>
</dbReference>
<organism evidence="1 2">
    <name type="scientific">Sphagnum troendelagicum</name>
    <dbReference type="NCBI Taxonomy" id="128251"/>
    <lineage>
        <taxon>Eukaryota</taxon>
        <taxon>Viridiplantae</taxon>
        <taxon>Streptophyta</taxon>
        <taxon>Embryophyta</taxon>
        <taxon>Bryophyta</taxon>
        <taxon>Sphagnophytina</taxon>
        <taxon>Sphagnopsida</taxon>
        <taxon>Sphagnales</taxon>
        <taxon>Sphagnaceae</taxon>
        <taxon>Sphagnum</taxon>
    </lineage>
</organism>
<name>A0ABP0TJQ4_9BRYO</name>
<protein>
    <recommendedName>
        <fullName evidence="3">RNI-like protein</fullName>
    </recommendedName>
</protein>
<dbReference type="SUPFAM" id="SSF52047">
    <property type="entry name" value="RNI-like"/>
    <property type="match status" value="1"/>
</dbReference>
<gene>
    <name evidence="1" type="ORF">CSSPTR1EN2_LOCUS4405</name>
</gene>
<proteinExistence type="predicted"/>
<evidence type="ECO:0008006" key="3">
    <source>
        <dbReference type="Google" id="ProtNLM"/>
    </source>
</evidence>
<dbReference type="InterPro" id="IPR032675">
    <property type="entry name" value="LRR_dom_sf"/>
</dbReference>
<accession>A0ABP0TJQ4</accession>
<reference evidence="1" key="1">
    <citation type="submission" date="2024-02" db="EMBL/GenBank/DDBJ databases">
        <authorList>
            <consortium name="ELIXIR-Norway"/>
            <consortium name="Elixir Norway"/>
        </authorList>
    </citation>
    <scope>NUCLEOTIDE SEQUENCE</scope>
</reference>
<dbReference type="EMBL" id="OZ019904">
    <property type="protein sequence ID" value="CAK9198375.1"/>
    <property type="molecule type" value="Genomic_DNA"/>
</dbReference>
<dbReference type="Proteomes" id="UP001497512">
    <property type="component" value="Chromosome 12"/>
</dbReference>
<dbReference type="Gene3D" id="3.80.10.10">
    <property type="entry name" value="Ribonuclease Inhibitor"/>
    <property type="match status" value="2"/>
</dbReference>
<sequence>MASENYVEKIESDLDSNKLNDSLPSLNSFIGVDLENIFPETSPPKKRQKTFHPIENGLPQDETFIHPIPTIELPMNKLPTVHTQLKKQWPIEVWHWSRDEYTGIHFDDLHAMLVDAMERIHVRFLNVEVDGSNRAIQDQHRLKFLNALGRCHKLNYIGIKAQWNFQEIQLLIQSLGNLLANGVLEEVRLYEASIGDIGVQSLCKMLTDNHSFKRLVLHGAEVSAVGAASIEAMLMVNSTIEELSLELNPLGPDGMESLLRPLTGNIGNPPANMSIKHLTIGENNIESRGAKAVAEMLRTNKTLKRLKLQCENSIGPDDVCMILGSLRENKSMTHLDLSFCNAVQGDEVLMGLMDLLQVNPWLEDINMQNTPLEREGYSLHVKAQLQKNKQEHILVMRDMPKGRPSSARVFLCGHAFSGNPLHFLLQL</sequence>